<keyword evidence="2" id="KW-0347">Helicase</keyword>
<dbReference type="KEGG" id="vg:55604370"/>
<evidence type="ECO:0000313" key="2">
    <source>
        <dbReference type="EMBL" id="ASU00147.1"/>
    </source>
</evidence>
<dbReference type="InterPro" id="IPR041214">
    <property type="entry name" value="SH3_14"/>
</dbReference>
<organism evidence="2 3">
    <name type="scientific">Aeromonas phage AS-zj</name>
    <dbReference type="NCBI Taxonomy" id="2024208"/>
    <lineage>
        <taxon>Viruses</taxon>
        <taxon>Duplodnaviria</taxon>
        <taxon>Heunggongvirae</taxon>
        <taxon>Uroviricota</taxon>
        <taxon>Caudoviricetes</taxon>
        <taxon>Pantevenvirales</taxon>
        <taxon>Straboviridae</taxon>
        <taxon>Emmerichvirinae</taxon>
        <taxon>Ceceduovirus</taxon>
        <taxon>Ceceduovirus aszj</taxon>
    </lineage>
</organism>
<dbReference type="CDD" id="cd18809">
    <property type="entry name" value="SF1_C_RecD"/>
    <property type="match status" value="1"/>
</dbReference>
<name>A0A223LD51_9CAUD</name>
<sequence length="434" mass="48594">MRNENEITLTNSQQMAVDAVRSGTGHITISGPPGSGKTFLVKYIIKMLGDELGTVLAAPTHQAKIVLTEMSGIEACTIHSLMKIHPETLEDIQIFDQSKMPDLSTVRYLIIEEASMHSKTLFNITMKSIPPTCRIIAIGDKDQIQPVDHAPGELSPYFTDSRFTQIRMTDIMRQSLDNPIIQVATTIREGGWIYQNWNKEKKSGVYKVKSITDLINSYLRVVKTPDDLTKYRFLAFTNKVVDKVNSIVRKHVYKTDLPFIEGEKLVLQEPVMVEYDDDTIETIFTNGEVVTVDEIEVSDMNIRIDGSPAFSISVAKLKVTSDFSGVTHDIMSVYGEDSKAEFNYQLSEAAAVIKQMQRGQTKAAWASFWDAKKTFTETKSLGACTIHKSQGSTVKGVWLGLHDISYADTDLQQQLVYVGVTRPTDFCLYFDGSK</sequence>
<dbReference type="Gene3D" id="2.30.30.780">
    <property type="match status" value="1"/>
</dbReference>
<dbReference type="SUPFAM" id="SSF52540">
    <property type="entry name" value="P-loop containing nucleoside triphosphate hydrolases"/>
    <property type="match status" value="1"/>
</dbReference>
<reference evidence="2 3" key="1">
    <citation type="submission" date="2017-07" db="EMBL/GenBank/DDBJ databases">
        <title>In vitro design and evaluation of phage cocktails against multidrug-resistant Aeromonas salmonicida.</title>
        <authorList>
            <person name="Chen L."/>
            <person name="Yuan S."/>
            <person name="Ma Y."/>
        </authorList>
    </citation>
    <scope>NUCLEOTIDE SEQUENCE [LARGE SCALE GENOMIC DNA]</scope>
</reference>
<feature type="domain" description="Dda helicase SH3" evidence="1">
    <location>
        <begin position="258"/>
        <end position="380"/>
    </location>
</feature>
<dbReference type="GeneID" id="55604370"/>
<dbReference type="PANTHER" id="PTHR47642">
    <property type="entry name" value="ATP-DEPENDENT DNA HELICASE"/>
    <property type="match status" value="1"/>
</dbReference>
<accession>A0A223LD51</accession>
<evidence type="ECO:0000259" key="1">
    <source>
        <dbReference type="Pfam" id="PF18343"/>
    </source>
</evidence>
<protein>
    <submittedName>
        <fullName evidence="2">DNA helicase</fullName>
    </submittedName>
</protein>
<keyword evidence="3" id="KW-1185">Reference proteome</keyword>
<dbReference type="GO" id="GO:0004386">
    <property type="term" value="F:helicase activity"/>
    <property type="evidence" value="ECO:0007669"/>
    <property type="project" value="UniProtKB-KW"/>
</dbReference>
<keyword evidence="2" id="KW-0547">Nucleotide-binding</keyword>
<dbReference type="Proteomes" id="UP000226092">
    <property type="component" value="Segment"/>
</dbReference>
<keyword evidence="2" id="KW-0378">Hydrolase</keyword>
<dbReference type="Pfam" id="PF13604">
    <property type="entry name" value="AAA_30"/>
    <property type="match status" value="1"/>
</dbReference>
<dbReference type="Pfam" id="PF18343">
    <property type="entry name" value="SH3_14"/>
    <property type="match status" value="1"/>
</dbReference>
<dbReference type="RefSeq" id="YP_009834303.1">
    <property type="nucleotide sequence ID" value="NC_048673.1"/>
</dbReference>
<dbReference type="InterPro" id="IPR051055">
    <property type="entry name" value="PIF1_helicase"/>
</dbReference>
<dbReference type="InterPro" id="IPR027417">
    <property type="entry name" value="P-loop_NTPase"/>
</dbReference>
<evidence type="ECO:0000313" key="3">
    <source>
        <dbReference type="Proteomes" id="UP000226092"/>
    </source>
</evidence>
<dbReference type="EMBL" id="MF448340">
    <property type="protein sequence ID" value="ASU00147.1"/>
    <property type="molecule type" value="Genomic_DNA"/>
</dbReference>
<dbReference type="Gene3D" id="3.40.50.300">
    <property type="entry name" value="P-loop containing nucleotide triphosphate hydrolases"/>
    <property type="match status" value="2"/>
</dbReference>
<proteinExistence type="predicted"/>
<keyword evidence="2" id="KW-0067">ATP-binding</keyword>
<dbReference type="PANTHER" id="PTHR47642:SF5">
    <property type="entry name" value="ATP-DEPENDENT DNA HELICASE"/>
    <property type="match status" value="1"/>
</dbReference>